<evidence type="ECO:0000313" key="3">
    <source>
        <dbReference type="EMBL" id="KAK0647983.1"/>
    </source>
</evidence>
<proteinExistence type="predicted"/>
<dbReference type="EMBL" id="JAULSV010000003">
    <property type="protein sequence ID" value="KAK0647983.1"/>
    <property type="molecule type" value="Genomic_DNA"/>
</dbReference>
<evidence type="ECO:0000256" key="1">
    <source>
        <dbReference type="SAM" id="MobiDB-lite"/>
    </source>
</evidence>
<dbReference type="InterPro" id="IPR010730">
    <property type="entry name" value="HET"/>
</dbReference>
<comment type="caution">
    <text evidence="3">The sequence shown here is derived from an EMBL/GenBank/DDBJ whole genome shotgun (WGS) entry which is preliminary data.</text>
</comment>
<feature type="domain" description="Heterokaryon incompatibility" evidence="2">
    <location>
        <begin position="22"/>
        <end position="110"/>
    </location>
</feature>
<sequence>MRLIDTKTLALSEFFGDAIPEYAILSHTWGSEEVTLQDWDDLDLASKKAGYAKIQGACHRARMERIKWLWVDTNCIDKSSSAELTEAINSMFDWYMRAEVCYAHLSDVPNKDTVDAATMDLKIQESRWFSRGWTLQELLAPKQLVFYASDWSKIGNRSASMSKKVSRITGIGKKYLRGDHAEVRRAPIARKMSWLAPRTTTRVEDMAYCMMGLFDINMPLLYGEGAKAFTRLQHEIIKASNDHTIFCWAWTPDVPDDWTSLLAPSAAQFRQTDVRAVLDEDLDYEISIYSMTNAGLSIHLPVVHLAHSSYILLLQVRPFGVSRRYQVKLGILVHGTRRRNGMLHVFRQRYPPKPVLLNAQSTAHLQVESVLVTNRRRDDEGKALTPFERTMSTQPESKYHGAMIAFDSADLQREWETGEMSFQCGGDKITALIQLDSSTSTPKYRVNAALLSWMLPSSGSTAIPEASPLNNLPDDSCATIFIFVALRESISSGNIYGFCQMFINLKTRDDGNGKNWDTFRPEFLDQLKEETLGAKWKQPVFYLPDLNMTVMLDVSNNDFSRARGITFLRFSKGLREFVRKIPKSPQPSVGFDLDDDSGDSAVAIIDPAETLHVGKTHSSIKGGFSASGLEDGYLRWKEKFIKEREDMDGWSDRLSRRRPDSGPDIGGLHIGR</sequence>
<accession>A0AA39Y8H9</accession>
<dbReference type="PANTHER" id="PTHR10622:SF10">
    <property type="entry name" value="HET DOMAIN-CONTAINING PROTEIN"/>
    <property type="match status" value="1"/>
</dbReference>
<protein>
    <submittedName>
        <fullName evidence="3">Heterokaryon incompatibility protein-domain-containing protein</fullName>
    </submittedName>
</protein>
<dbReference type="Proteomes" id="UP001174936">
    <property type="component" value="Unassembled WGS sequence"/>
</dbReference>
<dbReference type="PANTHER" id="PTHR10622">
    <property type="entry name" value="HET DOMAIN-CONTAINING PROTEIN"/>
    <property type="match status" value="1"/>
</dbReference>
<feature type="region of interest" description="Disordered" evidence="1">
    <location>
        <begin position="651"/>
        <end position="672"/>
    </location>
</feature>
<evidence type="ECO:0000259" key="2">
    <source>
        <dbReference type="Pfam" id="PF06985"/>
    </source>
</evidence>
<dbReference type="AlphaFoldDB" id="A0AA39Y8H9"/>
<feature type="compositionally biased region" description="Basic and acidic residues" evidence="1">
    <location>
        <begin position="651"/>
        <end position="661"/>
    </location>
</feature>
<evidence type="ECO:0000313" key="4">
    <source>
        <dbReference type="Proteomes" id="UP001174936"/>
    </source>
</evidence>
<name>A0AA39Y8H9_9PEZI</name>
<dbReference type="Pfam" id="PF06985">
    <property type="entry name" value="HET"/>
    <property type="match status" value="1"/>
</dbReference>
<keyword evidence="4" id="KW-1185">Reference proteome</keyword>
<reference evidence="3" key="1">
    <citation type="submission" date="2023-06" db="EMBL/GenBank/DDBJ databases">
        <title>Genome-scale phylogeny and comparative genomics of the fungal order Sordariales.</title>
        <authorList>
            <consortium name="Lawrence Berkeley National Laboratory"/>
            <person name="Hensen N."/>
            <person name="Bonometti L."/>
            <person name="Westerberg I."/>
            <person name="Brannstrom I.O."/>
            <person name="Guillou S."/>
            <person name="Cros-Aarteil S."/>
            <person name="Calhoun S."/>
            <person name="Haridas S."/>
            <person name="Kuo A."/>
            <person name="Mondo S."/>
            <person name="Pangilinan J."/>
            <person name="Riley R."/>
            <person name="Labutti K."/>
            <person name="Andreopoulos B."/>
            <person name="Lipzen A."/>
            <person name="Chen C."/>
            <person name="Yanf M."/>
            <person name="Daum C."/>
            <person name="Ng V."/>
            <person name="Clum A."/>
            <person name="Steindorff A."/>
            <person name="Ohm R."/>
            <person name="Martin F."/>
            <person name="Silar P."/>
            <person name="Natvig D."/>
            <person name="Lalanne C."/>
            <person name="Gautier V."/>
            <person name="Ament-Velasquez S.L."/>
            <person name="Kruys A."/>
            <person name="Hutchinson M.I."/>
            <person name="Powell A.J."/>
            <person name="Barry K."/>
            <person name="Miller A.N."/>
            <person name="Grigoriev I.V."/>
            <person name="Debuchy R."/>
            <person name="Gladieux P."/>
            <person name="Thoren M.H."/>
            <person name="Johannesson H."/>
        </authorList>
    </citation>
    <scope>NUCLEOTIDE SEQUENCE</scope>
    <source>
        <strain evidence="3">SMH2532-1</strain>
    </source>
</reference>
<gene>
    <name evidence="3" type="ORF">B0T16DRAFT_407548</name>
</gene>
<organism evidence="3 4">
    <name type="scientific">Cercophora newfieldiana</name>
    <dbReference type="NCBI Taxonomy" id="92897"/>
    <lineage>
        <taxon>Eukaryota</taxon>
        <taxon>Fungi</taxon>
        <taxon>Dikarya</taxon>
        <taxon>Ascomycota</taxon>
        <taxon>Pezizomycotina</taxon>
        <taxon>Sordariomycetes</taxon>
        <taxon>Sordariomycetidae</taxon>
        <taxon>Sordariales</taxon>
        <taxon>Lasiosphaeriaceae</taxon>
        <taxon>Cercophora</taxon>
    </lineage>
</organism>